<dbReference type="OrthoDB" id="3176171at2759"/>
<dbReference type="GeneID" id="7828905"/>
<dbReference type="PANTHER" id="PTHR47970:SF12">
    <property type="entry name" value="KINESIN FAMILY MEMBER 11"/>
    <property type="match status" value="1"/>
</dbReference>
<dbReference type="InterPro" id="IPR047149">
    <property type="entry name" value="KIF11-like"/>
</dbReference>
<keyword evidence="5 8" id="KW-0067">ATP-binding</keyword>
<dbReference type="GO" id="GO:0005524">
    <property type="term" value="F:ATP binding"/>
    <property type="evidence" value="ECO:0007669"/>
    <property type="project" value="UniProtKB-UniRule"/>
</dbReference>
<evidence type="ECO:0000256" key="5">
    <source>
        <dbReference type="ARBA" id="ARBA00022840"/>
    </source>
</evidence>
<comment type="subcellular location">
    <subcellularLocation>
        <location evidence="1">Cytoplasm</location>
        <location evidence="1">Cytoskeleton</location>
    </subcellularLocation>
</comment>
<organism evidence="12 13">
    <name type="scientific">Tetrahymena thermophila (strain SB210)</name>
    <dbReference type="NCBI Taxonomy" id="312017"/>
    <lineage>
        <taxon>Eukaryota</taxon>
        <taxon>Sar</taxon>
        <taxon>Alveolata</taxon>
        <taxon>Ciliophora</taxon>
        <taxon>Intramacronucleata</taxon>
        <taxon>Oligohymenophorea</taxon>
        <taxon>Hymenostomatida</taxon>
        <taxon>Tetrahymenina</taxon>
        <taxon>Tetrahymenidae</taxon>
        <taxon>Tetrahymena</taxon>
    </lineage>
</organism>
<feature type="domain" description="Kinesin motor" evidence="11">
    <location>
        <begin position="679"/>
        <end position="1002"/>
    </location>
</feature>
<feature type="coiled-coil region" evidence="9">
    <location>
        <begin position="1120"/>
        <end position="1175"/>
    </location>
</feature>
<evidence type="ECO:0000256" key="6">
    <source>
        <dbReference type="ARBA" id="ARBA00023175"/>
    </source>
</evidence>
<dbReference type="InterPro" id="IPR019821">
    <property type="entry name" value="Kinesin_motor_CS"/>
</dbReference>
<feature type="compositionally biased region" description="Basic and acidic residues" evidence="10">
    <location>
        <begin position="367"/>
        <end position="384"/>
    </location>
</feature>
<feature type="coiled-coil region" evidence="9">
    <location>
        <begin position="1414"/>
        <end position="1448"/>
    </location>
</feature>
<dbReference type="EMBL" id="GG662719">
    <property type="protein sequence ID" value="EAR93870.2"/>
    <property type="molecule type" value="Genomic_DNA"/>
</dbReference>
<dbReference type="GO" id="GO:0008017">
    <property type="term" value="F:microtubule binding"/>
    <property type="evidence" value="ECO:0007669"/>
    <property type="project" value="InterPro"/>
</dbReference>
<dbReference type="Pfam" id="PF00225">
    <property type="entry name" value="Kinesin"/>
    <property type="match status" value="1"/>
</dbReference>
<comment type="similarity">
    <text evidence="8">Belongs to the TRAFAC class myosin-kinesin ATPase superfamily. Kinesin family.</text>
</comment>
<gene>
    <name evidence="12" type="ORF">TTHERM_00405390</name>
</gene>
<keyword evidence="7" id="KW-0206">Cytoskeleton</keyword>
<dbReference type="RefSeq" id="XP_001014115.2">
    <property type="nucleotide sequence ID" value="XM_001014115.2"/>
</dbReference>
<feature type="compositionally biased region" description="Polar residues" evidence="10">
    <location>
        <begin position="640"/>
        <end position="656"/>
    </location>
</feature>
<keyword evidence="3" id="KW-0493">Microtubule</keyword>
<keyword evidence="2" id="KW-0963">Cytoplasm</keyword>
<dbReference type="GO" id="GO:0007018">
    <property type="term" value="P:microtubule-based movement"/>
    <property type="evidence" value="ECO:0007669"/>
    <property type="project" value="InterPro"/>
</dbReference>
<dbReference type="InterPro" id="IPR001752">
    <property type="entry name" value="Kinesin_motor_dom"/>
</dbReference>
<dbReference type="eggNOG" id="KOG0240">
    <property type="taxonomic scope" value="Eukaryota"/>
</dbReference>
<keyword evidence="13" id="KW-1185">Reference proteome</keyword>
<evidence type="ECO:0000256" key="8">
    <source>
        <dbReference type="PROSITE-ProRule" id="PRU00283"/>
    </source>
</evidence>
<dbReference type="Gene3D" id="3.40.850.10">
    <property type="entry name" value="Kinesin motor domain"/>
    <property type="match status" value="1"/>
</dbReference>
<evidence type="ECO:0000256" key="7">
    <source>
        <dbReference type="ARBA" id="ARBA00023212"/>
    </source>
</evidence>
<evidence type="ECO:0000256" key="10">
    <source>
        <dbReference type="SAM" id="MobiDB-lite"/>
    </source>
</evidence>
<protein>
    <submittedName>
        <fullName evidence="12">Kinesin motor catalytic domain protein</fullName>
    </submittedName>
</protein>
<feature type="region of interest" description="Disordered" evidence="10">
    <location>
        <begin position="145"/>
        <end position="187"/>
    </location>
</feature>
<evidence type="ECO:0000256" key="9">
    <source>
        <dbReference type="SAM" id="Coils"/>
    </source>
</evidence>
<keyword evidence="4 8" id="KW-0547">Nucleotide-binding</keyword>
<keyword evidence="9" id="KW-0175">Coiled coil</keyword>
<evidence type="ECO:0000256" key="4">
    <source>
        <dbReference type="ARBA" id="ARBA00022741"/>
    </source>
</evidence>
<dbReference type="PROSITE" id="PS00411">
    <property type="entry name" value="KINESIN_MOTOR_1"/>
    <property type="match status" value="1"/>
</dbReference>
<dbReference type="PROSITE" id="PS50067">
    <property type="entry name" value="KINESIN_MOTOR_2"/>
    <property type="match status" value="1"/>
</dbReference>
<feature type="coiled-coil region" evidence="9">
    <location>
        <begin position="1580"/>
        <end position="1607"/>
    </location>
</feature>
<dbReference type="KEGG" id="tet:TTHERM_00405390"/>
<feature type="region of interest" description="Disordered" evidence="10">
    <location>
        <begin position="640"/>
        <end position="673"/>
    </location>
</feature>
<proteinExistence type="inferred from homology"/>
<dbReference type="InterPro" id="IPR027417">
    <property type="entry name" value="P-loop_NTPase"/>
</dbReference>
<evidence type="ECO:0000313" key="13">
    <source>
        <dbReference type="Proteomes" id="UP000009168"/>
    </source>
</evidence>
<dbReference type="InParanoid" id="I7MIN1"/>
<dbReference type="GO" id="GO:0051231">
    <property type="term" value="P:spindle elongation"/>
    <property type="evidence" value="ECO:0007669"/>
    <property type="project" value="TreeGrafter"/>
</dbReference>
<name>I7MIN1_TETTS</name>
<accession>I7MIN1</accession>
<dbReference type="SUPFAM" id="SSF52540">
    <property type="entry name" value="P-loop containing nucleoside triphosphate hydrolases"/>
    <property type="match status" value="1"/>
</dbReference>
<dbReference type="GO" id="GO:0005876">
    <property type="term" value="C:spindle microtubule"/>
    <property type="evidence" value="ECO:0007669"/>
    <property type="project" value="TreeGrafter"/>
</dbReference>
<evidence type="ECO:0000259" key="11">
    <source>
        <dbReference type="PROSITE" id="PS50067"/>
    </source>
</evidence>
<reference evidence="13" key="1">
    <citation type="journal article" date="2006" name="PLoS Biol.">
        <title>Macronuclear genome sequence of the ciliate Tetrahymena thermophila, a model eukaryote.</title>
        <authorList>
            <person name="Eisen J.A."/>
            <person name="Coyne R.S."/>
            <person name="Wu M."/>
            <person name="Wu D."/>
            <person name="Thiagarajan M."/>
            <person name="Wortman J.R."/>
            <person name="Badger J.H."/>
            <person name="Ren Q."/>
            <person name="Amedeo P."/>
            <person name="Jones K.M."/>
            <person name="Tallon L.J."/>
            <person name="Delcher A.L."/>
            <person name="Salzberg S.L."/>
            <person name="Silva J.C."/>
            <person name="Haas B.J."/>
            <person name="Majoros W.H."/>
            <person name="Farzad M."/>
            <person name="Carlton J.M."/>
            <person name="Smith R.K. Jr."/>
            <person name="Garg J."/>
            <person name="Pearlman R.E."/>
            <person name="Karrer K.M."/>
            <person name="Sun L."/>
            <person name="Manning G."/>
            <person name="Elde N.C."/>
            <person name="Turkewitz A.P."/>
            <person name="Asai D.J."/>
            <person name="Wilkes D.E."/>
            <person name="Wang Y."/>
            <person name="Cai H."/>
            <person name="Collins K."/>
            <person name="Stewart B.A."/>
            <person name="Lee S.R."/>
            <person name="Wilamowska K."/>
            <person name="Weinberg Z."/>
            <person name="Ruzzo W.L."/>
            <person name="Wloga D."/>
            <person name="Gaertig J."/>
            <person name="Frankel J."/>
            <person name="Tsao C.-C."/>
            <person name="Gorovsky M.A."/>
            <person name="Keeling P.J."/>
            <person name="Waller R.F."/>
            <person name="Patron N.J."/>
            <person name="Cherry J.M."/>
            <person name="Stover N.A."/>
            <person name="Krieger C.J."/>
            <person name="del Toro C."/>
            <person name="Ryder H.F."/>
            <person name="Williamson S.C."/>
            <person name="Barbeau R.A."/>
            <person name="Hamilton E.P."/>
            <person name="Orias E."/>
        </authorList>
    </citation>
    <scope>NUCLEOTIDE SEQUENCE [LARGE SCALE GENOMIC DNA]</scope>
    <source>
        <strain evidence="13">SB210</strain>
    </source>
</reference>
<dbReference type="InterPro" id="IPR036961">
    <property type="entry name" value="Kinesin_motor_dom_sf"/>
</dbReference>
<feature type="region of interest" description="Disordered" evidence="10">
    <location>
        <begin position="364"/>
        <end position="385"/>
    </location>
</feature>
<dbReference type="GO" id="GO:0090307">
    <property type="term" value="P:mitotic spindle assembly"/>
    <property type="evidence" value="ECO:0007669"/>
    <property type="project" value="TreeGrafter"/>
</dbReference>
<dbReference type="Proteomes" id="UP000009168">
    <property type="component" value="Unassembled WGS sequence"/>
</dbReference>
<dbReference type="PANTHER" id="PTHR47970">
    <property type="entry name" value="KINESIN-LIKE PROTEIN KIF11"/>
    <property type="match status" value="1"/>
</dbReference>
<dbReference type="STRING" id="312017.I7MIN1"/>
<evidence type="ECO:0000256" key="2">
    <source>
        <dbReference type="ARBA" id="ARBA00022490"/>
    </source>
</evidence>
<sequence length="1752" mass="201243">MNHQQIKQPPNQNYFPSFHKQGQLQSRRKNISLQLENKSIERSPNNGKESKYLLTPKQACESPTIHKKCVTLADDKLIKQSLTMANFKNLISQSINQPIQSERRAVIGSPLSNKSSLTSRDNRNYLSININQTLATQVKSIQTTPHSTTVDVNKNSNKQNTPTSQRAQNSKKNPYQTFKFNTQEPPQNIQKTNFSQLVGVLDKNNNKQAKEQEISQIPIEFDTIQQQQSLEYIDNSNSKFSQNISQQNLTLSATPVSTQPNNNNISQINLIGQTFFEQKQENQNKLIQNNKNGSLYENNPQQPISLEQARLQIQQPNQIPIDGVAMIESQNEYNPYKNTSQNIKNHLANISNQNQNYQINSLLNKNDVQDQKDSITDQYRKSTSREQNIQNKFLNNFLGRKQSSPNPSQTDQMYISQSQKIDNKYPDLTNSGATKDLSINFNTKNSQGQIQNLGKINLNNSIQNQGEEKKNSILTSYLGIKNANIKLSSMNNSQQMNNSISQVYHIGLQDQLLKSPQKISQQFPGNYKHPVREESLTAFQTPLQKYWSKQSSSYTFVDIEESLQSNQAKQSSQKLYTEQLYTSPARDKSPRALIGKQSLSNVYDHSFSLKQFNKRFTEIYPHQKQSLSPNKSLFQIAKLTNQSQSDTTPSSMLNSSQKDDKKNKRNINYFNQPSDASGNIKTFLRFRPNNHMELDLNEQGIGQNVINFIDDYSVSLIGDQQQVYTVDKIFKPNDSQEALYLKVGEEVIYQVFLGYNGTIFTYGVTGSGKTHTMFGNITDSVQKGIIPRICNQIFDLVENDEEGVEFIINCSMLEIYKEILYDSFQEGKIELKIKESAQKGIYVQGLTQTSIANQDELFQLISIGYNTKRTRETRLNEYSSRSHTIFMIEIQQRLSNGDEKIGKINLIDLAGAEKASRSGAQGESLEEAIKINLSLSCLGKVIHALTSGNEYIPYRDSKLTRILQESLGGNYKTSLIVTCSMHSSFQDDTVSSLKFATRAKTVKNTYKMNIKLNPINLQKELENLKTQTESYKYIFNNVRTILNDTQNKIQCLPNISSDPKLYEIKNKLDEILTLQIAIDNMNTGTKDQNQPNGGVADNKHISALLDSKKEAQIIVKDETIKQLMQTNSDLNEQIQSLQQENQALKKENLNLTVKFNELSQEKNQIKLQLNKQLSKNDYSNFSLGILQKQIQHLVDSVCGAEKRISSILLEKKQVVDIKFEDYLKEKLSFSEIVLADYFKNSINFNFERAEKGFKDVQENVKKFNLEGDDDFMAEKTLGIKNSCFLIDSEVEQINSSNVSSQATFNQINTNKNIALTQQKFQSKNNSTSSFTCNLDLKINQNENNEILKKIFAMPSKLDMAQVSETVYNDFIIVSLKKQLIDSHTLNQSLLRIVNALEWKQIIEYGQSKQKSDQIQIQKRQIKHLENVLEEVTENHKELRLKIEDLEFDIYQQDSQQKSKELSVLDNKKQNKIIIPLTNSNFYRQQLLQKNNKRSNFVSGIQSYNFSKDPFSNISTIQKNIIDIQQSFKEMELDIIPLTYENALDELKRRNIILKRIRQINTTDLDSQDTQGINLCQKETEEFIKNERERLNNKIIILQQELKMEQVKVESIKHSLLVERKNVKDLKKLTESMEVSLRNTLKEEHDCWIQTINEITELNKIEFTKRSAEYSQLREAFSNIIDSSLQKIQEMKGKCFSQEVQQFENIIIEMEQAKLQMGKCYVNSIKKISINSSMQYINPQTQRTSIISNYKHS</sequence>
<dbReference type="SMART" id="SM00129">
    <property type="entry name" value="KISc"/>
    <property type="match status" value="1"/>
</dbReference>
<dbReference type="GO" id="GO:0072686">
    <property type="term" value="C:mitotic spindle"/>
    <property type="evidence" value="ECO:0007669"/>
    <property type="project" value="TreeGrafter"/>
</dbReference>
<evidence type="ECO:0000256" key="3">
    <source>
        <dbReference type="ARBA" id="ARBA00022701"/>
    </source>
</evidence>
<feature type="binding site" evidence="8">
    <location>
        <begin position="763"/>
        <end position="770"/>
    </location>
    <ligand>
        <name>ATP</name>
        <dbReference type="ChEBI" id="CHEBI:30616"/>
    </ligand>
</feature>
<keyword evidence="6 8" id="KW-0505">Motor protein</keyword>
<evidence type="ECO:0000313" key="12">
    <source>
        <dbReference type="EMBL" id="EAR93870.2"/>
    </source>
</evidence>
<dbReference type="GO" id="GO:0008574">
    <property type="term" value="F:plus-end-directed microtubule motor activity"/>
    <property type="evidence" value="ECO:0007669"/>
    <property type="project" value="TreeGrafter"/>
</dbReference>
<dbReference type="PRINTS" id="PR00380">
    <property type="entry name" value="KINESINHEAVY"/>
</dbReference>
<evidence type="ECO:0000256" key="1">
    <source>
        <dbReference type="ARBA" id="ARBA00004245"/>
    </source>
</evidence>